<dbReference type="GO" id="GO:0005886">
    <property type="term" value="C:plasma membrane"/>
    <property type="evidence" value="ECO:0007669"/>
    <property type="project" value="TreeGrafter"/>
</dbReference>
<keyword evidence="1" id="KW-1133">Transmembrane helix</keyword>
<organism evidence="2 3">
    <name type="scientific">Mucilaginibacter xinganensis</name>
    <dbReference type="NCBI Taxonomy" id="1234841"/>
    <lineage>
        <taxon>Bacteria</taxon>
        <taxon>Pseudomonadati</taxon>
        <taxon>Bacteroidota</taxon>
        <taxon>Sphingobacteriia</taxon>
        <taxon>Sphingobacteriales</taxon>
        <taxon>Sphingobacteriaceae</taxon>
        <taxon>Mucilaginibacter</taxon>
    </lineage>
</organism>
<dbReference type="Pfam" id="PF03729">
    <property type="entry name" value="DUF308"/>
    <property type="match status" value="1"/>
</dbReference>
<name>A0A223NZM1_9SPHI</name>
<protein>
    <recommendedName>
        <fullName evidence="4">HdeD family acid-resistance protein</fullName>
    </recommendedName>
</protein>
<dbReference type="PANTHER" id="PTHR34989:SF1">
    <property type="entry name" value="PROTEIN HDED"/>
    <property type="match status" value="1"/>
</dbReference>
<keyword evidence="1" id="KW-0472">Membrane</keyword>
<feature type="transmembrane region" description="Helical" evidence="1">
    <location>
        <begin position="16"/>
        <end position="35"/>
    </location>
</feature>
<feature type="transmembrane region" description="Helical" evidence="1">
    <location>
        <begin position="130"/>
        <end position="149"/>
    </location>
</feature>
<evidence type="ECO:0000313" key="2">
    <source>
        <dbReference type="EMBL" id="ASU35327.1"/>
    </source>
</evidence>
<dbReference type="Proteomes" id="UP000215002">
    <property type="component" value="Chromosome"/>
</dbReference>
<dbReference type="EMBL" id="CP022743">
    <property type="protein sequence ID" value="ASU35327.1"/>
    <property type="molecule type" value="Genomic_DNA"/>
</dbReference>
<proteinExistence type="predicted"/>
<feature type="transmembrane region" description="Helical" evidence="1">
    <location>
        <begin position="155"/>
        <end position="176"/>
    </location>
</feature>
<gene>
    <name evidence="2" type="ORF">MuYL_3442</name>
</gene>
<dbReference type="KEGG" id="muc:MuYL_3442"/>
<reference evidence="2 3" key="1">
    <citation type="submission" date="2017-08" db="EMBL/GenBank/DDBJ databases">
        <title>Complete genome sequence of Mucilaginibacter sp. strain BJC16-A31.</title>
        <authorList>
            <consortium name="Henan University of Science and Technology"/>
            <person name="You X."/>
        </authorList>
    </citation>
    <scope>NUCLEOTIDE SEQUENCE [LARGE SCALE GENOMIC DNA]</scope>
    <source>
        <strain evidence="2 3">BJC16-A31</strain>
    </source>
</reference>
<sequence>MNSPAFKNANGVVNNWWLMLLAGIALIALGIGTIASPLHAYLSLSLVFAIGILAAGIFEIIFSLSNTAMIGWGWAILGGIVDLLIGGYLIAFPVITMVLFPLLVGFWILIRGFMAARSAFEIKAFGLPGWGWLLLTGLVIILLGIMILLNPVWGIVNIIIWTGLAFIVGGAFRIYLAVKLSRLK</sequence>
<dbReference type="OrthoDB" id="7059775at2"/>
<feature type="transmembrane region" description="Helical" evidence="1">
    <location>
        <begin position="85"/>
        <end position="110"/>
    </location>
</feature>
<feature type="transmembrane region" description="Helical" evidence="1">
    <location>
        <begin position="42"/>
        <end position="65"/>
    </location>
</feature>
<evidence type="ECO:0000313" key="3">
    <source>
        <dbReference type="Proteomes" id="UP000215002"/>
    </source>
</evidence>
<accession>A0A223NZM1</accession>
<evidence type="ECO:0008006" key="4">
    <source>
        <dbReference type="Google" id="ProtNLM"/>
    </source>
</evidence>
<keyword evidence="3" id="KW-1185">Reference proteome</keyword>
<dbReference type="RefSeq" id="WP_094571527.1">
    <property type="nucleotide sequence ID" value="NZ_CP022743.1"/>
</dbReference>
<keyword evidence="1" id="KW-0812">Transmembrane</keyword>
<dbReference type="AlphaFoldDB" id="A0A223NZM1"/>
<dbReference type="InterPro" id="IPR005325">
    <property type="entry name" value="DUF308_memb"/>
</dbReference>
<dbReference type="PANTHER" id="PTHR34989">
    <property type="entry name" value="PROTEIN HDED"/>
    <property type="match status" value="1"/>
</dbReference>
<dbReference type="InterPro" id="IPR052712">
    <property type="entry name" value="Acid_resist_chaperone_HdeD"/>
</dbReference>
<evidence type="ECO:0000256" key="1">
    <source>
        <dbReference type="SAM" id="Phobius"/>
    </source>
</evidence>